<comment type="caution">
    <text evidence="9">The sequence shown here is derived from an EMBL/GenBank/DDBJ whole genome shotgun (WGS) entry which is preliminary data.</text>
</comment>
<keyword evidence="6" id="KW-0378">Hydrolase</keyword>
<dbReference type="SUPFAM" id="SSF56672">
    <property type="entry name" value="DNA/RNA polymerases"/>
    <property type="match status" value="1"/>
</dbReference>
<name>A0AAV1LE12_9NEOP</name>
<proteinExistence type="predicted"/>
<dbReference type="Gene3D" id="3.10.10.10">
    <property type="entry name" value="HIV Type 1 Reverse Transcriptase, subunit A, domain 1"/>
    <property type="match status" value="1"/>
</dbReference>
<dbReference type="InterPro" id="IPR000477">
    <property type="entry name" value="RT_dom"/>
</dbReference>
<keyword evidence="4" id="KW-0540">Nuclease</keyword>
<accession>A0AAV1LE12</accession>
<keyword evidence="2" id="KW-0808">Transferase</keyword>
<dbReference type="PROSITE" id="PS50878">
    <property type="entry name" value="RT_POL"/>
    <property type="match status" value="1"/>
</dbReference>
<dbReference type="Proteomes" id="UP001314205">
    <property type="component" value="Unassembled WGS sequence"/>
</dbReference>
<dbReference type="InterPro" id="IPR043128">
    <property type="entry name" value="Rev_trsase/Diguanyl_cyclase"/>
</dbReference>
<gene>
    <name evidence="9" type="ORF">PARMNEM_LOCUS13297</name>
</gene>
<dbReference type="InterPro" id="IPR043502">
    <property type="entry name" value="DNA/RNA_pol_sf"/>
</dbReference>
<dbReference type="PANTHER" id="PTHR33064">
    <property type="entry name" value="POL PROTEIN"/>
    <property type="match status" value="1"/>
</dbReference>
<dbReference type="CDD" id="cd01647">
    <property type="entry name" value="RT_LTR"/>
    <property type="match status" value="1"/>
</dbReference>
<keyword evidence="3" id="KW-0548">Nucleotidyltransferase</keyword>
<protein>
    <recommendedName>
        <fullName evidence="8">Reverse transcriptase domain-containing protein</fullName>
    </recommendedName>
</protein>
<evidence type="ECO:0000313" key="9">
    <source>
        <dbReference type="EMBL" id="CAK1593533.1"/>
    </source>
</evidence>
<dbReference type="GO" id="GO:0004519">
    <property type="term" value="F:endonuclease activity"/>
    <property type="evidence" value="ECO:0007669"/>
    <property type="project" value="UniProtKB-KW"/>
</dbReference>
<dbReference type="Pfam" id="PF00078">
    <property type="entry name" value="RVT_1"/>
    <property type="match status" value="1"/>
</dbReference>
<keyword evidence="5" id="KW-0255">Endonuclease</keyword>
<dbReference type="GO" id="GO:0008233">
    <property type="term" value="F:peptidase activity"/>
    <property type="evidence" value="ECO:0007669"/>
    <property type="project" value="UniProtKB-KW"/>
</dbReference>
<dbReference type="AlphaFoldDB" id="A0AAV1LE12"/>
<dbReference type="GO" id="GO:0006508">
    <property type="term" value="P:proteolysis"/>
    <property type="evidence" value="ECO:0007669"/>
    <property type="project" value="UniProtKB-KW"/>
</dbReference>
<evidence type="ECO:0000256" key="2">
    <source>
        <dbReference type="ARBA" id="ARBA00022679"/>
    </source>
</evidence>
<evidence type="ECO:0000256" key="1">
    <source>
        <dbReference type="ARBA" id="ARBA00022670"/>
    </source>
</evidence>
<keyword evidence="1" id="KW-0645">Protease</keyword>
<dbReference type="PANTHER" id="PTHR33064:SF37">
    <property type="entry name" value="RIBONUCLEASE H"/>
    <property type="match status" value="1"/>
</dbReference>
<evidence type="ECO:0000256" key="7">
    <source>
        <dbReference type="ARBA" id="ARBA00022918"/>
    </source>
</evidence>
<keyword evidence="10" id="KW-1185">Reference proteome</keyword>
<dbReference type="FunFam" id="3.30.70.270:FF:000003">
    <property type="entry name" value="Transposon Ty3-G Gag-Pol polyprotein"/>
    <property type="match status" value="1"/>
</dbReference>
<dbReference type="Gene3D" id="3.30.70.270">
    <property type="match status" value="2"/>
</dbReference>
<evidence type="ECO:0000256" key="4">
    <source>
        <dbReference type="ARBA" id="ARBA00022722"/>
    </source>
</evidence>
<evidence type="ECO:0000259" key="8">
    <source>
        <dbReference type="PROSITE" id="PS50878"/>
    </source>
</evidence>
<dbReference type="GO" id="GO:0003964">
    <property type="term" value="F:RNA-directed DNA polymerase activity"/>
    <property type="evidence" value="ECO:0007669"/>
    <property type="project" value="UniProtKB-KW"/>
</dbReference>
<evidence type="ECO:0000256" key="5">
    <source>
        <dbReference type="ARBA" id="ARBA00022759"/>
    </source>
</evidence>
<reference evidence="9 10" key="1">
    <citation type="submission" date="2023-11" db="EMBL/GenBank/DDBJ databases">
        <authorList>
            <person name="Hedman E."/>
            <person name="Englund M."/>
            <person name="Stromberg M."/>
            <person name="Nyberg Akerstrom W."/>
            <person name="Nylinder S."/>
            <person name="Jareborg N."/>
            <person name="Kallberg Y."/>
            <person name="Kronander E."/>
        </authorList>
    </citation>
    <scope>NUCLEOTIDE SEQUENCE [LARGE SCALE GENOMIC DNA]</scope>
</reference>
<dbReference type="InterPro" id="IPR051320">
    <property type="entry name" value="Viral_Replic_Matur_Polypro"/>
</dbReference>
<evidence type="ECO:0000313" key="10">
    <source>
        <dbReference type="Proteomes" id="UP001314205"/>
    </source>
</evidence>
<keyword evidence="7" id="KW-0695">RNA-directed DNA polymerase</keyword>
<sequence length="153" mass="17600">MVNPNDVEKTAIITPFGLFEFPRMCFGLRNGAQTFQRFMNHTVFEGLDFLYTYIDDVIIASTDMTSHREHLNIVFERLNKCGSTINLNKCLFGQSKIDFLGFEVSTEGIHPLKDKVDAICAFPKPVTVEELRRFLGMVNVYRLHLPNAVEYQM</sequence>
<evidence type="ECO:0000256" key="6">
    <source>
        <dbReference type="ARBA" id="ARBA00022801"/>
    </source>
</evidence>
<dbReference type="FunFam" id="3.10.10.10:FF:000007">
    <property type="entry name" value="Retrovirus-related Pol polyprotein from transposon 17.6-like Protein"/>
    <property type="match status" value="1"/>
</dbReference>
<evidence type="ECO:0000256" key="3">
    <source>
        <dbReference type="ARBA" id="ARBA00022695"/>
    </source>
</evidence>
<organism evidence="9 10">
    <name type="scientific">Parnassius mnemosyne</name>
    <name type="common">clouded apollo</name>
    <dbReference type="NCBI Taxonomy" id="213953"/>
    <lineage>
        <taxon>Eukaryota</taxon>
        <taxon>Metazoa</taxon>
        <taxon>Ecdysozoa</taxon>
        <taxon>Arthropoda</taxon>
        <taxon>Hexapoda</taxon>
        <taxon>Insecta</taxon>
        <taxon>Pterygota</taxon>
        <taxon>Neoptera</taxon>
        <taxon>Endopterygota</taxon>
        <taxon>Lepidoptera</taxon>
        <taxon>Glossata</taxon>
        <taxon>Ditrysia</taxon>
        <taxon>Papilionoidea</taxon>
        <taxon>Papilionidae</taxon>
        <taxon>Parnassiinae</taxon>
        <taxon>Parnassini</taxon>
        <taxon>Parnassius</taxon>
        <taxon>Driopa</taxon>
    </lineage>
</organism>
<feature type="domain" description="Reverse transcriptase" evidence="8">
    <location>
        <begin position="1"/>
        <end position="104"/>
    </location>
</feature>
<dbReference type="EMBL" id="CAVLGL010000088">
    <property type="protein sequence ID" value="CAK1593533.1"/>
    <property type="molecule type" value="Genomic_DNA"/>
</dbReference>